<organism evidence="7 8">
    <name type="scientific">Deinococcus indicus</name>
    <dbReference type="NCBI Taxonomy" id="223556"/>
    <lineage>
        <taxon>Bacteria</taxon>
        <taxon>Thermotogati</taxon>
        <taxon>Deinococcota</taxon>
        <taxon>Deinococci</taxon>
        <taxon>Deinococcales</taxon>
        <taxon>Deinococcaceae</taxon>
        <taxon>Deinococcus</taxon>
    </lineage>
</organism>
<dbReference type="InterPro" id="IPR003439">
    <property type="entry name" value="ABC_transporter-like_ATP-bd"/>
</dbReference>
<protein>
    <submittedName>
        <fullName evidence="7">Urea ABC transporter ATP-binding subunit UrtE</fullName>
    </submittedName>
</protein>
<dbReference type="CDD" id="cd03224">
    <property type="entry name" value="ABC_TM1139_LivF_branched"/>
    <property type="match status" value="1"/>
</dbReference>
<dbReference type="PROSITE" id="PS50893">
    <property type="entry name" value="ABC_TRANSPORTER_2"/>
    <property type="match status" value="1"/>
</dbReference>
<accession>A0A246BMP0</accession>
<evidence type="ECO:0000256" key="1">
    <source>
        <dbReference type="ARBA" id="ARBA00005417"/>
    </source>
</evidence>
<evidence type="ECO:0000259" key="6">
    <source>
        <dbReference type="PROSITE" id="PS50893"/>
    </source>
</evidence>
<keyword evidence="5" id="KW-0029">Amino-acid transport</keyword>
<dbReference type="InterPro" id="IPR052156">
    <property type="entry name" value="BCAA_Transport_ATP-bd_LivF"/>
</dbReference>
<dbReference type="RefSeq" id="WP_088248115.1">
    <property type="nucleotide sequence ID" value="NZ_BNAM01000009.1"/>
</dbReference>
<evidence type="ECO:0000313" key="8">
    <source>
        <dbReference type="Proteomes" id="UP000197208"/>
    </source>
</evidence>
<comment type="caution">
    <text evidence="7">The sequence shown here is derived from an EMBL/GenBank/DDBJ whole genome shotgun (WGS) entry which is preliminary data.</text>
</comment>
<dbReference type="Proteomes" id="UP000197208">
    <property type="component" value="Unassembled WGS sequence"/>
</dbReference>
<dbReference type="InterPro" id="IPR003593">
    <property type="entry name" value="AAA+_ATPase"/>
</dbReference>
<sequence length="234" mass="25407">MLKLEGVTAAYGQSPVLFGIDLEIADAEAVTLIGRNGVGKTTLLRAITGLHPVTGGGVRLNGAQVEREAAFIRARSGLAYVPQGRGLFGHLTVEENLLMGLPALSGRATAKREIPDLVYDLFPICRDMAGRRAGNLSGGQQQQVAIGRALVTQPRYLLLDEPTEGIQPSVVQEIEVALTRIRTELRVAVLLVEQYLDFAWSFADRYYVMQKGRVVETGHTADTPTHAVQRYLGV</sequence>
<dbReference type="PANTHER" id="PTHR43820">
    <property type="entry name" value="HIGH-AFFINITY BRANCHED-CHAIN AMINO ACID TRANSPORT ATP-BINDING PROTEIN LIVF"/>
    <property type="match status" value="1"/>
</dbReference>
<dbReference type="SUPFAM" id="SSF52540">
    <property type="entry name" value="P-loop containing nucleoside triphosphate hydrolases"/>
    <property type="match status" value="1"/>
</dbReference>
<gene>
    <name evidence="7" type="ORF">CBQ26_08000</name>
</gene>
<keyword evidence="3" id="KW-0547">Nucleotide-binding</keyword>
<dbReference type="GO" id="GO:0015807">
    <property type="term" value="P:L-amino acid transport"/>
    <property type="evidence" value="ECO:0007669"/>
    <property type="project" value="TreeGrafter"/>
</dbReference>
<feature type="domain" description="ABC transporter" evidence="6">
    <location>
        <begin position="2"/>
        <end position="232"/>
    </location>
</feature>
<dbReference type="OrthoDB" id="9776369at2"/>
<dbReference type="InterPro" id="IPR017780">
    <property type="entry name" value="ABC_transptr_urea_ATP-bd_UrtE"/>
</dbReference>
<name>A0A246BMP0_9DEIO</name>
<evidence type="ECO:0000256" key="2">
    <source>
        <dbReference type="ARBA" id="ARBA00022448"/>
    </source>
</evidence>
<dbReference type="EMBL" id="NHMK01000010">
    <property type="protein sequence ID" value="OWL96918.1"/>
    <property type="molecule type" value="Genomic_DNA"/>
</dbReference>
<dbReference type="NCBIfam" id="TIGR03410">
    <property type="entry name" value="urea_trans_UrtE"/>
    <property type="match status" value="1"/>
</dbReference>
<dbReference type="PANTHER" id="PTHR43820:SF5">
    <property type="entry name" value="HIGH-AFFINITY BRANCHED-CHAIN AMINO ACID TRANSPORT ATP-BINDING PROTEIN"/>
    <property type="match status" value="1"/>
</dbReference>
<evidence type="ECO:0000256" key="5">
    <source>
        <dbReference type="ARBA" id="ARBA00022970"/>
    </source>
</evidence>
<dbReference type="SMART" id="SM00382">
    <property type="entry name" value="AAA"/>
    <property type="match status" value="1"/>
</dbReference>
<dbReference type="GO" id="GO:0015658">
    <property type="term" value="F:branched-chain amino acid transmembrane transporter activity"/>
    <property type="evidence" value="ECO:0007669"/>
    <property type="project" value="TreeGrafter"/>
</dbReference>
<evidence type="ECO:0000313" key="7">
    <source>
        <dbReference type="EMBL" id="OWL96918.1"/>
    </source>
</evidence>
<comment type="similarity">
    <text evidence="1">Belongs to the ABC transporter superfamily.</text>
</comment>
<dbReference type="InterPro" id="IPR027417">
    <property type="entry name" value="P-loop_NTPase"/>
</dbReference>
<dbReference type="Pfam" id="PF00005">
    <property type="entry name" value="ABC_tran"/>
    <property type="match status" value="1"/>
</dbReference>
<reference evidence="7 8" key="1">
    <citation type="submission" date="2017-05" db="EMBL/GenBank/DDBJ databases">
        <title>De novo genome assembly of Deniococcus indicus strain DR1.</title>
        <authorList>
            <person name="Chauhan D."/>
            <person name="Yennamalli R.M."/>
            <person name="Priyadarshini R."/>
        </authorList>
    </citation>
    <scope>NUCLEOTIDE SEQUENCE [LARGE SCALE GENOMIC DNA]</scope>
    <source>
        <strain evidence="7 8">DR1</strain>
    </source>
</reference>
<dbReference type="Gene3D" id="3.40.50.300">
    <property type="entry name" value="P-loop containing nucleotide triphosphate hydrolases"/>
    <property type="match status" value="1"/>
</dbReference>
<keyword evidence="4 7" id="KW-0067">ATP-binding</keyword>
<evidence type="ECO:0000256" key="3">
    <source>
        <dbReference type="ARBA" id="ARBA00022741"/>
    </source>
</evidence>
<proteinExistence type="inferred from homology"/>
<dbReference type="GO" id="GO:0016887">
    <property type="term" value="F:ATP hydrolysis activity"/>
    <property type="evidence" value="ECO:0007669"/>
    <property type="project" value="InterPro"/>
</dbReference>
<dbReference type="GO" id="GO:0005524">
    <property type="term" value="F:ATP binding"/>
    <property type="evidence" value="ECO:0007669"/>
    <property type="project" value="UniProtKB-KW"/>
</dbReference>
<dbReference type="AlphaFoldDB" id="A0A246BMP0"/>
<evidence type="ECO:0000256" key="4">
    <source>
        <dbReference type="ARBA" id="ARBA00022840"/>
    </source>
</evidence>
<keyword evidence="8" id="KW-1185">Reference proteome</keyword>
<keyword evidence="2" id="KW-0813">Transport</keyword>